<gene>
    <name evidence="1" type="ORF">WJX75_008418</name>
</gene>
<keyword evidence="2" id="KW-1185">Reference proteome</keyword>
<evidence type="ECO:0000313" key="1">
    <source>
        <dbReference type="EMBL" id="KAK9905043.1"/>
    </source>
</evidence>
<comment type="caution">
    <text evidence="1">The sequence shown here is derived from an EMBL/GenBank/DDBJ whole genome shotgun (WGS) entry which is preliminary data.</text>
</comment>
<dbReference type="Proteomes" id="UP001491310">
    <property type="component" value="Unassembled WGS sequence"/>
</dbReference>
<reference evidence="1 2" key="1">
    <citation type="journal article" date="2024" name="Nat. Commun.">
        <title>Phylogenomics reveals the evolutionary origins of lichenization in chlorophyte algae.</title>
        <authorList>
            <person name="Puginier C."/>
            <person name="Libourel C."/>
            <person name="Otte J."/>
            <person name="Skaloud P."/>
            <person name="Haon M."/>
            <person name="Grisel S."/>
            <person name="Petersen M."/>
            <person name="Berrin J.G."/>
            <person name="Delaux P.M."/>
            <person name="Dal Grande F."/>
            <person name="Keller J."/>
        </authorList>
    </citation>
    <scope>NUCLEOTIDE SEQUENCE [LARGE SCALE GENOMIC DNA]</scope>
    <source>
        <strain evidence="1 2">SAG 216-7</strain>
    </source>
</reference>
<organism evidence="1 2">
    <name type="scientific">Coccomyxa subellipsoidea</name>
    <dbReference type="NCBI Taxonomy" id="248742"/>
    <lineage>
        <taxon>Eukaryota</taxon>
        <taxon>Viridiplantae</taxon>
        <taxon>Chlorophyta</taxon>
        <taxon>core chlorophytes</taxon>
        <taxon>Trebouxiophyceae</taxon>
        <taxon>Trebouxiophyceae incertae sedis</taxon>
        <taxon>Coccomyxaceae</taxon>
        <taxon>Coccomyxa</taxon>
    </lineage>
</organism>
<protein>
    <submittedName>
        <fullName evidence="1">Uncharacterized protein</fullName>
    </submittedName>
</protein>
<dbReference type="EMBL" id="JALJOT010000012">
    <property type="protein sequence ID" value="KAK9905043.1"/>
    <property type="molecule type" value="Genomic_DNA"/>
</dbReference>
<sequence length="114" mass="12560">MVIKPDHDTKLIQILRKRYPDVPINQEALRKYSLITGAHLSWCSSIPVQVFVRLYLRIASWLMGTSGYLLRSIWMSFVSRSGLVAVASLTNLVPMALEGNGAKKSVGPKGSTGT</sequence>
<evidence type="ECO:0000313" key="2">
    <source>
        <dbReference type="Proteomes" id="UP001491310"/>
    </source>
</evidence>
<proteinExistence type="predicted"/>
<accession>A0ABR2YGV8</accession>
<name>A0ABR2YGV8_9CHLO</name>